<keyword evidence="2" id="KW-1185">Reference proteome</keyword>
<evidence type="ECO:0000313" key="2">
    <source>
        <dbReference type="Proteomes" id="UP001523550"/>
    </source>
</evidence>
<protein>
    <submittedName>
        <fullName evidence="1">Uncharacterized protein</fullName>
    </submittedName>
</protein>
<sequence>MAAVGANLFANEPETAFISSDNQSRMNPLLRCLGCGPTPQNLRALLPFFVPFVLAF</sequence>
<gene>
    <name evidence="1" type="ORF">J2T60_001140</name>
</gene>
<reference evidence="1 2" key="1">
    <citation type="submission" date="2022-03" db="EMBL/GenBank/DDBJ databases">
        <title>Genomic Encyclopedia of Type Strains, Phase III (KMG-III): the genomes of soil and plant-associated and newly described type strains.</title>
        <authorList>
            <person name="Whitman W."/>
        </authorList>
    </citation>
    <scope>NUCLEOTIDE SEQUENCE [LARGE SCALE GENOMIC DNA]</scope>
    <source>
        <strain evidence="1 2">BSker1</strain>
    </source>
</reference>
<evidence type="ECO:0000313" key="1">
    <source>
        <dbReference type="EMBL" id="MCP1727175.1"/>
    </source>
</evidence>
<comment type="caution">
    <text evidence="1">The sequence shown here is derived from an EMBL/GenBank/DDBJ whole genome shotgun (WGS) entry which is preliminary data.</text>
</comment>
<name>A0ABT1G7B6_9GAMM</name>
<organism evidence="1 2">
    <name type="scientific">Natronospira proteinivora</name>
    <dbReference type="NCBI Taxonomy" id="1807133"/>
    <lineage>
        <taxon>Bacteria</taxon>
        <taxon>Pseudomonadati</taxon>
        <taxon>Pseudomonadota</taxon>
        <taxon>Gammaproteobacteria</taxon>
        <taxon>Natronospirales</taxon>
        <taxon>Natronospiraceae</taxon>
        <taxon>Natronospira</taxon>
    </lineage>
</organism>
<proteinExistence type="predicted"/>
<dbReference type="Proteomes" id="UP001523550">
    <property type="component" value="Unassembled WGS sequence"/>
</dbReference>
<accession>A0ABT1G7B6</accession>
<dbReference type="EMBL" id="JALJYF010000001">
    <property type="protein sequence ID" value="MCP1727175.1"/>
    <property type="molecule type" value="Genomic_DNA"/>
</dbReference>